<dbReference type="Gene3D" id="3.40.50.2000">
    <property type="entry name" value="Glycogen Phosphorylase B"/>
    <property type="match status" value="2"/>
</dbReference>
<evidence type="ECO:0000256" key="1">
    <source>
        <dbReference type="ARBA" id="ARBA00022475"/>
    </source>
</evidence>
<evidence type="ECO:0000256" key="7">
    <source>
        <dbReference type="ARBA" id="ARBA00023136"/>
    </source>
</evidence>
<keyword evidence="2 10" id="KW-0132">Cell division</keyword>
<dbReference type="InterPro" id="IPR006009">
    <property type="entry name" value="GlcNAc_MurG"/>
</dbReference>
<dbReference type="InterPro" id="IPR007235">
    <property type="entry name" value="Glyco_trans_28_C"/>
</dbReference>
<evidence type="ECO:0000256" key="9">
    <source>
        <dbReference type="ARBA" id="ARBA00023316"/>
    </source>
</evidence>
<reference evidence="13 14" key="1">
    <citation type="submission" date="2017-10" db="EMBL/GenBank/DDBJ databases">
        <title>Novel microbial diversity and functional potential in the marine mammal oral microbiome.</title>
        <authorList>
            <person name="Dudek N.K."/>
            <person name="Sun C.L."/>
            <person name="Burstein D."/>
            <person name="Kantor R.S."/>
            <person name="Aliaga Goltsman D.S."/>
            <person name="Bik E.M."/>
            <person name="Thomas B.C."/>
            <person name="Banfield J.F."/>
            <person name="Relman D.A."/>
        </authorList>
    </citation>
    <scope>NUCLEOTIDE SEQUENCE [LARGE SCALE GENOMIC DNA]</scope>
    <source>
        <strain evidence="13">DOLJORAL78_61_10</strain>
    </source>
</reference>
<name>A0A2G6KB35_9ACTN</name>
<keyword evidence="5 10" id="KW-0133">Cell shape</keyword>
<evidence type="ECO:0000259" key="11">
    <source>
        <dbReference type="Pfam" id="PF03033"/>
    </source>
</evidence>
<dbReference type="PANTHER" id="PTHR21015:SF22">
    <property type="entry name" value="GLYCOSYLTRANSFERASE"/>
    <property type="match status" value="1"/>
</dbReference>
<accession>A0A2G6KB35</accession>
<comment type="caution">
    <text evidence="10">Lacks conserved residue(s) required for the propagation of feature annotation.</text>
</comment>
<organism evidence="13 14">
    <name type="scientific">Ilumatobacter coccineus</name>
    <dbReference type="NCBI Taxonomy" id="467094"/>
    <lineage>
        <taxon>Bacteria</taxon>
        <taxon>Bacillati</taxon>
        <taxon>Actinomycetota</taxon>
        <taxon>Acidimicrobiia</taxon>
        <taxon>Acidimicrobiales</taxon>
        <taxon>Ilumatobacteraceae</taxon>
        <taxon>Ilumatobacter</taxon>
    </lineage>
</organism>
<dbReference type="GO" id="GO:0050511">
    <property type="term" value="F:undecaprenyldiphospho-muramoylpentapeptide beta-N-acetylglucosaminyltransferase activity"/>
    <property type="evidence" value="ECO:0007669"/>
    <property type="project" value="UniProtKB-UniRule"/>
</dbReference>
<feature type="domain" description="Glycosyltransferase family 28 N-terminal" evidence="11">
    <location>
        <begin position="5"/>
        <end position="142"/>
    </location>
</feature>
<dbReference type="GO" id="GO:0008360">
    <property type="term" value="P:regulation of cell shape"/>
    <property type="evidence" value="ECO:0007669"/>
    <property type="project" value="UniProtKB-KW"/>
</dbReference>
<proteinExistence type="inferred from homology"/>
<evidence type="ECO:0000256" key="4">
    <source>
        <dbReference type="ARBA" id="ARBA00022679"/>
    </source>
</evidence>
<gene>
    <name evidence="10" type="primary">murG</name>
    <name evidence="13" type="ORF">CSA55_02815</name>
</gene>
<dbReference type="InterPro" id="IPR004276">
    <property type="entry name" value="GlycoTrans_28_N"/>
</dbReference>
<feature type="binding site" evidence="10">
    <location>
        <position position="164"/>
    </location>
    <ligand>
        <name>UDP-N-acetyl-alpha-D-glucosamine</name>
        <dbReference type="ChEBI" id="CHEBI:57705"/>
    </ligand>
</feature>
<dbReference type="EC" id="2.4.1.227" evidence="10"/>
<comment type="subcellular location">
    <subcellularLocation>
        <location evidence="10">Cell membrane</location>
        <topology evidence="10">Peripheral membrane protein</topology>
        <orientation evidence="10">Cytoplasmic side</orientation>
    </subcellularLocation>
</comment>
<dbReference type="Pfam" id="PF04101">
    <property type="entry name" value="Glyco_tran_28_C"/>
    <property type="match status" value="1"/>
</dbReference>
<dbReference type="CDD" id="cd03785">
    <property type="entry name" value="GT28_MurG"/>
    <property type="match status" value="1"/>
</dbReference>
<dbReference type="GO" id="GO:0051991">
    <property type="term" value="F:UDP-N-acetyl-D-glucosamine:N-acetylmuramoyl-L-alanyl-D-glutamyl-meso-2,6-diaminopimelyl-D-alanyl-D-alanine-diphosphoundecaprenol 4-beta-N-acetylglucosaminlytransferase activity"/>
    <property type="evidence" value="ECO:0007669"/>
    <property type="project" value="RHEA"/>
</dbReference>
<feature type="binding site" evidence="10">
    <location>
        <position position="198"/>
    </location>
    <ligand>
        <name>UDP-N-acetyl-alpha-D-glucosamine</name>
        <dbReference type="ChEBI" id="CHEBI:57705"/>
    </ligand>
</feature>
<comment type="caution">
    <text evidence="13">The sequence shown here is derived from an EMBL/GenBank/DDBJ whole genome shotgun (WGS) entry which is preliminary data.</text>
</comment>
<keyword evidence="9 10" id="KW-0961">Cell wall biogenesis/degradation</keyword>
<protein>
    <recommendedName>
        <fullName evidence="10">UDP-N-acetylglucosamine--N-acetylmuramyl-(pentapeptide) pyrophosphoryl-undecaprenol N-acetylglucosamine transferase</fullName>
        <ecNumber evidence="10">2.4.1.227</ecNumber>
    </recommendedName>
    <alternativeName>
        <fullName evidence="10">Undecaprenyl-PP-MurNAc-pentapeptide-UDPGlcNAc GlcNAc transferase</fullName>
    </alternativeName>
</protein>
<dbReference type="EMBL" id="PDSL01000041">
    <property type="protein sequence ID" value="PIE32845.1"/>
    <property type="molecule type" value="Genomic_DNA"/>
</dbReference>
<comment type="pathway">
    <text evidence="10">Cell wall biogenesis; peptidoglycan biosynthesis.</text>
</comment>
<comment type="function">
    <text evidence="10">Cell wall formation. Catalyzes the transfer of a GlcNAc subunit on undecaprenyl-pyrophosphoryl-MurNAc-pentapeptide (lipid intermediate I) to form undecaprenyl-pyrophosphoryl-MurNAc-(pentapeptide)GlcNAc (lipid intermediate II).</text>
</comment>
<keyword evidence="3 10" id="KW-0328">Glycosyltransferase</keyword>
<keyword evidence="1 10" id="KW-1003">Cell membrane</keyword>
<dbReference type="GO" id="GO:0009252">
    <property type="term" value="P:peptidoglycan biosynthetic process"/>
    <property type="evidence" value="ECO:0007669"/>
    <property type="project" value="UniProtKB-UniRule"/>
</dbReference>
<dbReference type="UniPathway" id="UPA00219"/>
<dbReference type="HAMAP" id="MF_00033">
    <property type="entry name" value="MurG"/>
    <property type="match status" value="1"/>
</dbReference>
<evidence type="ECO:0000313" key="13">
    <source>
        <dbReference type="EMBL" id="PIE32845.1"/>
    </source>
</evidence>
<dbReference type="GO" id="GO:0071555">
    <property type="term" value="P:cell wall organization"/>
    <property type="evidence" value="ECO:0007669"/>
    <property type="project" value="UniProtKB-KW"/>
</dbReference>
<evidence type="ECO:0000256" key="5">
    <source>
        <dbReference type="ARBA" id="ARBA00022960"/>
    </source>
</evidence>
<dbReference type="GO" id="GO:0051301">
    <property type="term" value="P:cell division"/>
    <property type="evidence" value="ECO:0007669"/>
    <property type="project" value="UniProtKB-KW"/>
</dbReference>
<dbReference type="GO" id="GO:0005886">
    <property type="term" value="C:plasma membrane"/>
    <property type="evidence" value="ECO:0007669"/>
    <property type="project" value="UniProtKB-SubCell"/>
</dbReference>
<feature type="binding site" evidence="10">
    <location>
        <position position="298"/>
    </location>
    <ligand>
        <name>UDP-N-acetyl-alpha-D-glucosamine</name>
        <dbReference type="ChEBI" id="CHEBI:57705"/>
    </ligand>
</feature>
<keyword evidence="7 10" id="KW-0472">Membrane</keyword>
<feature type="binding site" evidence="10">
    <location>
        <begin position="12"/>
        <end position="14"/>
    </location>
    <ligand>
        <name>UDP-N-acetyl-alpha-D-glucosamine</name>
        <dbReference type="ChEBI" id="CHEBI:57705"/>
    </ligand>
</feature>
<evidence type="ECO:0000256" key="8">
    <source>
        <dbReference type="ARBA" id="ARBA00023306"/>
    </source>
</evidence>
<evidence type="ECO:0000256" key="10">
    <source>
        <dbReference type="HAMAP-Rule" id="MF_00033"/>
    </source>
</evidence>
<dbReference type="SUPFAM" id="SSF53756">
    <property type="entry name" value="UDP-Glycosyltransferase/glycogen phosphorylase"/>
    <property type="match status" value="1"/>
</dbReference>
<keyword evidence="4 10" id="KW-0808">Transferase</keyword>
<keyword evidence="8 10" id="KW-0131">Cell cycle</keyword>
<dbReference type="Proteomes" id="UP000230914">
    <property type="component" value="Unassembled WGS sequence"/>
</dbReference>
<evidence type="ECO:0000259" key="12">
    <source>
        <dbReference type="Pfam" id="PF04101"/>
    </source>
</evidence>
<evidence type="ECO:0000256" key="3">
    <source>
        <dbReference type="ARBA" id="ARBA00022676"/>
    </source>
</evidence>
<dbReference type="GO" id="GO:0005975">
    <property type="term" value="P:carbohydrate metabolic process"/>
    <property type="evidence" value="ECO:0007669"/>
    <property type="project" value="InterPro"/>
</dbReference>
<dbReference type="PANTHER" id="PTHR21015">
    <property type="entry name" value="UDP-N-ACETYLGLUCOSAMINE--N-ACETYLMURAMYL-(PENTAPEPTIDE) PYROPHOSPHORYL-UNDECAPRENOL N-ACETYLGLUCOSAMINE TRANSFERASE 1"/>
    <property type="match status" value="1"/>
</dbReference>
<comment type="catalytic activity">
    <reaction evidence="10">
        <text>di-trans,octa-cis-undecaprenyl diphospho-N-acetyl-alpha-D-muramoyl-L-alanyl-D-glutamyl-meso-2,6-diaminopimeloyl-D-alanyl-D-alanine + UDP-N-acetyl-alpha-D-glucosamine = di-trans,octa-cis-undecaprenyl diphospho-[N-acetyl-alpha-D-glucosaminyl-(1-&gt;4)]-N-acetyl-alpha-D-muramoyl-L-alanyl-D-glutamyl-meso-2,6-diaminopimeloyl-D-alanyl-D-alanine + UDP + H(+)</text>
        <dbReference type="Rhea" id="RHEA:31227"/>
        <dbReference type="ChEBI" id="CHEBI:15378"/>
        <dbReference type="ChEBI" id="CHEBI:57705"/>
        <dbReference type="ChEBI" id="CHEBI:58223"/>
        <dbReference type="ChEBI" id="CHEBI:61387"/>
        <dbReference type="ChEBI" id="CHEBI:61388"/>
        <dbReference type="EC" id="2.4.1.227"/>
    </reaction>
</comment>
<evidence type="ECO:0000256" key="2">
    <source>
        <dbReference type="ARBA" id="ARBA00022618"/>
    </source>
</evidence>
<sequence length="378" mass="40174">MSGTVVVTGGGTAGHVLPALAVAEALVARGYRPDQIDYVGTTRGIENRLLPETPFPATYLDVMGLQRRLSFDNVRFVTGMWRATRQAARLLNERNTQAVVSVGGYGSMPAVFAARRLKIPIITVSYDFLPGLATKLSARWAVASAVAFPGSTLPRPVVTGAPLRQTILDIDRDAQRDEARQRLGIDRDRFMIAVVGGSQGSGVLNHSVAELCERHSDDHGLAVRHIAGDRFLDETPPARDGSDGLVYQPVGYEADMSTVYAAADLLIARGGASTVHEVAAVGIPAILVPWAGAAENHQALNVDWLASAGAAIDLGESDIARLGEIVDRLRGDDDERARLAAAARQQGALHRDGAIARLIDDVVCGRPVPTTESPDLVS</sequence>
<keyword evidence="6 10" id="KW-0573">Peptidoglycan synthesis</keyword>
<dbReference type="AlphaFoldDB" id="A0A2G6KB35"/>
<comment type="similarity">
    <text evidence="10">Belongs to the glycosyltransferase 28 family. MurG subfamily.</text>
</comment>
<feature type="domain" description="Glycosyl transferase family 28 C-terminal" evidence="12">
    <location>
        <begin position="191"/>
        <end position="343"/>
    </location>
</feature>
<dbReference type="Pfam" id="PF03033">
    <property type="entry name" value="Glyco_transf_28"/>
    <property type="match status" value="1"/>
</dbReference>
<evidence type="ECO:0000313" key="14">
    <source>
        <dbReference type="Proteomes" id="UP000230914"/>
    </source>
</evidence>
<evidence type="ECO:0000256" key="6">
    <source>
        <dbReference type="ARBA" id="ARBA00022984"/>
    </source>
</evidence>